<organism evidence="4 5">
    <name type="scientific">Pieris brassicae</name>
    <name type="common">White butterfly</name>
    <name type="synonym">Large white butterfly</name>
    <dbReference type="NCBI Taxonomy" id="7116"/>
    <lineage>
        <taxon>Eukaryota</taxon>
        <taxon>Metazoa</taxon>
        <taxon>Ecdysozoa</taxon>
        <taxon>Arthropoda</taxon>
        <taxon>Hexapoda</taxon>
        <taxon>Insecta</taxon>
        <taxon>Pterygota</taxon>
        <taxon>Neoptera</taxon>
        <taxon>Endopterygota</taxon>
        <taxon>Lepidoptera</taxon>
        <taxon>Glossata</taxon>
        <taxon>Ditrysia</taxon>
        <taxon>Papilionoidea</taxon>
        <taxon>Pieridae</taxon>
        <taxon>Pierinae</taxon>
        <taxon>Pieris</taxon>
    </lineage>
</organism>
<evidence type="ECO:0000313" key="4">
    <source>
        <dbReference type="EMBL" id="CAH4029297.1"/>
    </source>
</evidence>
<keyword evidence="1" id="KW-0489">Methyltransferase</keyword>
<keyword evidence="5" id="KW-1185">Reference proteome</keyword>
<evidence type="ECO:0000313" key="5">
    <source>
        <dbReference type="Proteomes" id="UP001152562"/>
    </source>
</evidence>
<comment type="caution">
    <text evidence="4">The sequence shown here is derived from an EMBL/GenBank/DDBJ whole genome shotgun (WGS) entry which is preliminary data.</text>
</comment>
<dbReference type="SUPFAM" id="SSF53335">
    <property type="entry name" value="S-adenosyl-L-methionine-dependent methyltransferases"/>
    <property type="match status" value="1"/>
</dbReference>
<dbReference type="Pfam" id="PF13649">
    <property type="entry name" value="Methyltransf_25"/>
    <property type="match status" value="1"/>
</dbReference>
<keyword evidence="2" id="KW-0808">Transferase</keyword>
<dbReference type="CDD" id="cd02440">
    <property type="entry name" value="AdoMet_MTases"/>
    <property type="match status" value="1"/>
</dbReference>
<dbReference type="GO" id="GO:0032259">
    <property type="term" value="P:methylation"/>
    <property type="evidence" value="ECO:0007669"/>
    <property type="project" value="UniProtKB-KW"/>
</dbReference>
<dbReference type="EMBL" id="CALOZG010000008">
    <property type="protein sequence ID" value="CAH4029297.1"/>
    <property type="molecule type" value="Genomic_DNA"/>
</dbReference>
<evidence type="ECO:0000256" key="2">
    <source>
        <dbReference type="ARBA" id="ARBA00022679"/>
    </source>
</evidence>
<dbReference type="PANTHER" id="PTHR43861">
    <property type="entry name" value="TRANS-ACONITATE 2-METHYLTRANSFERASE-RELATED"/>
    <property type="match status" value="1"/>
</dbReference>
<evidence type="ECO:0000259" key="3">
    <source>
        <dbReference type="Pfam" id="PF13649"/>
    </source>
</evidence>
<protein>
    <recommendedName>
        <fullName evidence="3">Methyltransferase domain-containing protein</fullName>
    </recommendedName>
</protein>
<proteinExistence type="predicted"/>
<sequence length="270" mass="31455">MNNAELYQKSNNLQKRDALECLQEYARKIKWKKDVSVIDIGCGDGSVTTAITKKFLPNCKEIVGCDISKQMIQFANDKFSSETTSFMVLDIEGDLPEQMRAEFHHAFSFYTLHWVKQQEHAFKNIYDLLQDGGNCFLIFLGHMPLFDVFRILARSNRWSLWLRDVDKFVSPYHDSQDPDKEIKRMMCKIGFTNVEVQYKPKSFIYNSLEAVKKAVKAVNPFEIPDELHDELLEDYIGIVRDMQLIDIDNNNVEQVVVRTNYNLIIAYGEK</sequence>
<accession>A0A9P0TB93</accession>
<dbReference type="GO" id="GO:0008168">
    <property type="term" value="F:methyltransferase activity"/>
    <property type="evidence" value="ECO:0007669"/>
    <property type="project" value="UniProtKB-KW"/>
</dbReference>
<reference evidence="4" key="1">
    <citation type="submission" date="2022-05" db="EMBL/GenBank/DDBJ databases">
        <authorList>
            <person name="Okamura Y."/>
        </authorList>
    </citation>
    <scope>NUCLEOTIDE SEQUENCE</scope>
</reference>
<gene>
    <name evidence="4" type="ORF">PIBRA_LOCUS6058</name>
</gene>
<evidence type="ECO:0000256" key="1">
    <source>
        <dbReference type="ARBA" id="ARBA00022603"/>
    </source>
</evidence>
<name>A0A9P0TB93_PIEBR</name>
<feature type="domain" description="Methyltransferase" evidence="3">
    <location>
        <begin position="37"/>
        <end position="133"/>
    </location>
</feature>
<dbReference type="OrthoDB" id="8300214at2759"/>
<dbReference type="Proteomes" id="UP001152562">
    <property type="component" value="Unassembled WGS sequence"/>
</dbReference>
<dbReference type="AlphaFoldDB" id="A0A9P0TB93"/>
<dbReference type="InterPro" id="IPR029063">
    <property type="entry name" value="SAM-dependent_MTases_sf"/>
</dbReference>
<dbReference type="Gene3D" id="3.40.50.150">
    <property type="entry name" value="Vaccinia Virus protein VP39"/>
    <property type="match status" value="1"/>
</dbReference>
<dbReference type="InterPro" id="IPR041698">
    <property type="entry name" value="Methyltransf_25"/>
</dbReference>
<dbReference type="PANTHER" id="PTHR43861:SF1">
    <property type="entry name" value="TRANS-ACONITATE 2-METHYLTRANSFERASE"/>
    <property type="match status" value="1"/>
</dbReference>